<dbReference type="AlphaFoldDB" id="A0A419PVH0"/>
<feature type="non-terminal residue" evidence="1">
    <location>
        <position position="104"/>
    </location>
</feature>
<dbReference type="Proteomes" id="UP000286415">
    <property type="component" value="Unassembled WGS sequence"/>
</dbReference>
<dbReference type="InterPro" id="IPR007110">
    <property type="entry name" value="Ig-like_dom"/>
</dbReference>
<gene>
    <name evidence="1" type="ORF">CSKR_107791</name>
</gene>
<dbReference type="InterPro" id="IPR013783">
    <property type="entry name" value="Ig-like_fold"/>
</dbReference>
<dbReference type="PROSITE" id="PS50835">
    <property type="entry name" value="IG_LIKE"/>
    <property type="match status" value="1"/>
</dbReference>
<comment type="caution">
    <text evidence="1">The sequence shown here is derived from an EMBL/GenBank/DDBJ whole genome shotgun (WGS) entry which is preliminary data.</text>
</comment>
<evidence type="ECO:0000313" key="2">
    <source>
        <dbReference type="Proteomes" id="UP000286415"/>
    </source>
</evidence>
<dbReference type="InterPro" id="IPR036179">
    <property type="entry name" value="Ig-like_dom_sf"/>
</dbReference>
<dbReference type="InParanoid" id="A0A419PVH0"/>
<dbReference type="Gene3D" id="2.60.40.10">
    <property type="entry name" value="Immunoglobulins"/>
    <property type="match status" value="1"/>
</dbReference>
<dbReference type="Pfam" id="PF13927">
    <property type="entry name" value="Ig_3"/>
    <property type="match status" value="1"/>
</dbReference>
<dbReference type="STRING" id="79923.A0A419PVH0"/>
<proteinExistence type="predicted"/>
<dbReference type="SMART" id="SM00409">
    <property type="entry name" value="IG"/>
    <property type="match status" value="1"/>
</dbReference>
<protein>
    <submittedName>
        <fullName evidence="1">Uncharacterized protein</fullName>
    </submittedName>
</protein>
<evidence type="ECO:0000313" key="1">
    <source>
        <dbReference type="EMBL" id="KAG5453427.1"/>
    </source>
</evidence>
<dbReference type="OrthoDB" id="190835at2759"/>
<accession>A0A419PVH0</accession>
<sequence length="104" mass="11867">MFRGLHVTWFVLTLLTLISTAQRVQVIYEGQNVALFCNATGITSHVPVHYQWEFDNQVFIASDDRFSIRNIQKKDEGEYKCTATQIINGEPVVGVESTFISVRK</sequence>
<organism evidence="1 2">
    <name type="scientific">Clonorchis sinensis</name>
    <name type="common">Chinese liver fluke</name>
    <dbReference type="NCBI Taxonomy" id="79923"/>
    <lineage>
        <taxon>Eukaryota</taxon>
        <taxon>Metazoa</taxon>
        <taxon>Spiralia</taxon>
        <taxon>Lophotrochozoa</taxon>
        <taxon>Platyhelminthes</taxon>
        <taxon>Trematoda</taxon>
        <taxon>Digenea</taxon>
        <taxon>Opisthorchiida</taxon>
        <taxon>Opisthorchiata</taxon>
        <taxon>Opisthorchiidae</taxon>
        <taxon>Clonorchis</taxon>
    </lineage>
</organism>
<reference evidence="1 2" key="2">
    <citation type="journal article" date="2021" name="Genomics">
        <title>High-quality reference genome for Clonorchis sinensis.</title>
        <authorList>
            <person name="Young N.D."/>
            <person name="Stroehlein A.J."/>
            <person name="Kinkar L."/>
            <person name="Wang T."/>
            <person name="Sohn W.M."/>
            <person name="Chang B.C.H."/>
            <person name="Kaur P."/>
            <person name="Weisz D."/>
            <person name="Dudchenko O."/>
            <person name="Aiden E.L."/>
            <person name="Korhonen P.K."/>
            <person name="Gasser R.B."/>
        </authorList>
    </citation>
    <scope>NUCLEOTIDE SEQUENCE [LARGE SCALE GENOMIC DNA]</scope>
    <source>
        <strain evidence="1">Cs-k2</strain>
    </source>
</reference>
<dbReference type="SUPFAM" id="SSF48726">
    <property type="entry name" value="Immunoglobulin"/>
    <property type="match status" value="1"/>
</dbReference>
<reference evidence="1 2" key="1">
    <citation type="journal article" date="2018" name="Biotechnol. Adv.">
        <title>Improved genomic resources and new bioinformatic workflow for the carcinogenic parasite Clonorchis sinensis: Biotechnological implications.</title>
        <authorList>
            <person name="Wang D."/>
            <person name="Korhonen P.K."/>
            <person name="Gasser R.B."/>
            <person name="Young N.D."/>
        </authorList>
    </citation>
    <scope>NUCLEOTIDE SEQUENCE [LARGE SCALE GENOMIC DNA]</scope>
    <source>
        <strain evidence="1">Cs-k2</strain>
    </source>
</reference>
<dbReference type="EMBL" id="NIRI02000013">
    <property type="protein sequence ID" value="KAG5453427.1"/>
    <property type="molecule type" value="Genomic_DNA"/>
</dbReference>
<dbReference type="InterPro" id="IPR003599">
    <property type="entry name" value="Ig_sub"/>
</dbReference>
<name>A0A419PVH0_CLOSI</name>
<keyword evidence="2" id="KW-1185">Reference proteome</keyword>